<feature type="region of interest" description="Disordered" evidence="1">
    <location>
        <begin position="27"/>
        <end position="53"/>
    </location>
</feature>
<organism evidence="2 3">
    <name type="scientific">Thermothielavioides terrestris</name>
    <dbReference type="NCBI Taxonomy" id="2587410"/>
    <lineage>
        <taxon>Eukaryota</taxon>
        <taxon>Fungi</taxon>
        <taxon>Dikarya</taxon>
        <taxon>Ascomycota</taxon>
        <taxon>Pezizomycotina</taxon>
        <taxon>Sordariomycetes</taxon>
        <taxon>Sordariomycetidae</taxon>
        <taxon>Sordariales</taxon>
        <taxon>Chaetomiaceae</taxon>
        <taxon>Thermothielavioides</taxon>
    </lineage>
</organism>
<accession>A0A446B892</accession>
<dbReference type="AlphaFoldDB" id="A0A446B892"/>
<dbReference type="EMBL" id="OUUZ01000001">
    <property type="protein sequence ID" value="SPQ18726.1"/>
    <property type="molecule type" value="Genomic_DNA"/>
</dbReference>
<sequence length="53" mass="6075">MARIGQPKRTLVSLRSANLVAQRLDIDGSASDESADDEEDTFPLRRKRGRRRY</sequence>
<name>A0A446B892_9PEZI</name>
<gene>
    <name evidence="2" type="ORF">TT172_LOCUS1145</name>
</gene>
<evidence type="ECO:0000313" key="2">
    <source>
        <dbReference type="EMBL" id="SPQ18726.1"/>
    </source>
</evidence>
<reference evidence="2 3" key="1">
    <citation type="submission" date="2018-04" db="EMBL/GenBank/DDBJ databases">
        <authorList>
            <person name="Huttner S."/>
            <person name="Dainat J."/>
        </authorList>
    </citation>
    <scope>NUCLEOTIDE SEQUENCE [LARGE SCALE GENOMIC DNA]</scope>
</reference>
<feature type="compositionally biased region" description="Basic residues" evidence="1">
    <location>
        <begin position="44"/>
        <end position="53"/>
    </location>
</feature>
<protein>
    <submittedName>
        <fullName evidence="2">2a6e1cc5-ed8f-4e45-95e4-31866c658a0a</fullName>
    </submittedName>
</protein>
<proteinExistence type="predicted"/>
<evidence type="ECO:0000256" key="1">
    <source>
        <dbReference type="SAM" id="MobiDB-lite"/>
    </source>
</evidence>
<evidence type="ECO:0000313" key="3">
    <source>
        <dbReference type="Proteomes" id="UP000289323"/>
    </source>
</evidence>
<dbReference type="Proteomes" id="UP000289323">
    <property type="component" value="Unassembled WGS sequence"/>
</dbReference>